<feature type="region of interest" description="Disordered" evidence="1">
    <location>
        <begin position="400"/>
        <end position="442"/>
    </location>
</feature>
<organism evidence="2">
    <name type="scientific">Zea mays</name>
    <name type="common">Maize</name>
    <dbReference type="NCBI Taxonomy" id="4577"/>
    <lineage>
        <taxon>Eukaryota</taxon>
        <taxon>Viridiplantae</taxon>
        <taxon>Streptophyta</taxon>
        <taxon>Embryophyta</taxon>
        <taxon>Tracheophyta</taxon>
        <taxon>Spermatophyta</taxon>
        <taxon>Magnoliopsida</taxon>
        <taxon>Liliopsida</taxon>
        <taxon>Poales</taxon>
        <taxon>Poaceae</taxon>
        <taxon>PACMAD clade</taxon>
        <taxon>Panicoideae</taxon>
        <taxon>Andropogonodae</taxon>
        <taxon>Andropogoneae</taxon>
        <taxon>Tripsacinae</taxon>
        <taxon>Zea</taxon>
    </lineage>
</organism>
<proteinExistence type="predicted"/>
<sequence length="557" mass="60450">MAADVGLRFNGWSYSDLPYNDHNAQDSSVQEMVLNHGSVSFGRFAAESLSWERRSVFEHNRRQEELSKLTAPGLVAQKKAFFEEYYKRARHLKAQGVLHQAGAAVEENDSSQADELPAAMSEDPVATAPSSSFEPSTDVESKCQDAHEHGYLTFNPLFSQTASLPNIQEESSSSGQKHGFSCETIERKVLAPRRVASNDNDQSNIAGSRIVLPIVSLQSEYLKADPEKSEASKNVPIINRSKKVSKDLATSVISIPRVDLRRNSENGPSRDLEDPFHKRVEMKLRALSDRMDADRTTASSRSSSYQPPERAMTSARSAYQDRLAISSRSSVSQNTSKALAPSKLAAQASHKFLKGVQRLDAMPRGIFVNKGSSASLVASCNSSATGKLSAKILVAPSSSQVGAKTSRTAQVTPKRAAGPTSVNNVSHNKRSSSENLPRAAKAPKISKVMNAVSKAEAVQKSKSSSNLVGGRNLSTKRSANCNEENRKAIPSRKVNMAECTRSNLKGGPSLTKNKPRRKRISGCARQYRAAAVLSLRPVTFLAVAFVAALRRGYTGTI</sequence>
<dbReference type="ExpressionAtlas" id="A0A1D6HAS5">
    <property type="expression patterns" value="baseline and differential"/>
</dbReference>
<dbReference type="AlphaFoldDB" id="A0A1D6HAS5"/>
<dbReference type="EMBL" id="CM000781">
    <property type="protein sequence ID" value="AQK71804.1"/>
    <property type="molecule type" value="Genomic_DNA"/>
</dbReference>
<name>A0A1D6HAS5_MAIZE</name>
<dbReference type="PANTHER" id="PTHR47067:SF5">
    <property type="entry name" value="OS02G0558600 PROTEIN"/>
    <property type="match status" value="1"/>
</dbReference>
<gene>
    <name evidence="2" type="ORF">ZEAMMB73_Zm00001d016849</name>
</gene>
<dbReference type="InterPro" id="IPR044216">
    <property type="entry name" value="WDL7"/>
</dbReference>
<feature type="compositionally biased region" description="Polar residues" evidence="1">
    <location>
        <begin position="460"/>
        <end position="482"/>
    </location>
</feature>
<dbReference type="OMA" id="GHNIQEP"/>
<dbReference type="PANTHER" id="PTHR47067">
    <property type="entry name" value="TPX2 (TARGETING PROTEIN FOR XKLP2) PROTEIN FAMILY-RELATED"/>
    <property type="match status" value="1"/>
</dbReference>
<evidence type="ECO:0000256" key="1">
    <source>
        <dbReference type="SAM" id="MobiDB-lite"/>
    </source>
</evidence>
<feature type="region of interest" description="Disordered" evidence="1">
    <location>
        <begin position="103"/>
        <end position="142"/>
    </location>
</feature>
<feature type="compositionally biased region" description="Basic and acidic residues" evidence="1">
    <location>
        <begin position="286"/>
        <end position="295"/>
    </location>
</feature>
<accession>A0A1D6HAS5</accession>
<protein>
    <submittedName>
        <fullName evidence="2">TPX2 (Targeting protein for Xklp2) protein family</fullName>
    </submittedName>
</protein>
<feature type="region of interest" description="Disordered" evidence="1">
    <location>
        <begin position="460"/>
        <end position="483"/>
    </location>
</feature>
<feature type="compositionally biased region" description="Polar residues" evidence="1">
    <location>
        <begin position="400"/>
        <end position="411"/>
    </location>
</feature>
<evidence type="ECO:0000313" key="2">
    <source>
        <dbReference type="EMBL" id="AQK71804.1"/>
    </source>
</evidence>
<reference evidence="2" key="1">
    <citation type="submission" date="2015-12" db="EMBL/GenBank/DDBJ databases">
        <title>Update maize B73 reference genome by single molecule sequencing technologies.</title>
        <authorList>
            <consortium name="Maize Genome Sequencing Project"/>
            <person name="Ware D."/>
        </authorList>
    </citation>
    <scope>NUCLEOTIDE SEQUENCE</scope>
    <source>
        <tissue evidence="2">Seedling</tissue>
    </source>
</reference>
<feature type="region of interest" description="Disordered" evidence="1">
    <location>
        <begin position="286"/>
        <end position="317"/>
    </location>
</feature>